<comment type="caution">
    <text evidence="2">The sequence shown here is derived from an EMBL/GenBank/DDBJ whole genome shotgun (WGS) entry which is preliminary data.</text>
</comment>
<name>A0A2I0IFS3_PUNGR</name>
<gene>
    <name evidence="2" type="ORF">CRG98_036925</name>
</gene>
<protein>
    <submittedName>
        <fullName evidence="2">Uncharacterized protein</fullName>
    </submittedName>
</protein>
<evidence type="ECO:0000313" key="3">
    <source>
        <dbReference type="Proteomes" id="UP000233551"/>
    </source>
</evidence>
<feature type="region of interest" description="Disordered" evidence="1">
    <location>
        <begin position="82"/>
        <end position="107"/>
    </location>
</feature>
<evidence type="ECO:0000313" key="2">
    <source>
        <dbReference type="EMBL" id="PKI42643.1"/>
    </source>
</evidence>
<accession>A0A2I0IFS3</accession>
<reference evidence="2 3" key="1">
    <citation type="submission" date="2017-11" db="EMBL/GenBank/DDBJ databases">
        <title>De-novo sequencing of pomegranate (Punica granatum L.) genome.</title>
        <authorList>
            <person name="Akparov Z."/>
            <person name="Amiraslanov A."/>
            <person name="Hajiyeva S."/>
            <person name="Abbasov M."/>
            <person name="Kaur K."/>
            <person name="Hamwieh A."/>
            <person name="Solovyev V."/>
            <person name="Salamov A."/>
            <person name="Braich B."/>
            <person name="Kosarev P."/>
            <person name="Mahmoud A."/>
            <person name="Hajiyev E."/>
            <person name="Babayeva S."/>
            <person name="Izzatullayeva V."/>
            <person name="Mammadov A."/>
            <person name="Mammadov A."/>
            <person name="Sharifova S."/>
            <person name="Ojaghi J."/>
            <person name="Eynullazada K."/>
            <person name="Bayramov B."/>
            <person name="Abdulazimova A."/>
            <person name="Shahmuradov I."/>
        </authorList>
    </citation>
    <scope>NUCLEOTIDE SEQUENCE [LARGE SCALE GENOMIC DNA]</scope>
    <source>
        <strain evidence="3">cv. AG2017</strain>
        <tissue evidence="2">Leaf</tissue>
    </source>
</reference>
<keyword evidence="3" id="KW-1185">Reference proteome</keyword>
<proteinExistence type="predicted"/>
<dbReference type="Proteomes" id="UP000233551">
    <property type="component" value="Unassembled WGS sequence"/>
</dbReference>
<dbReference type="AlphaFoldDB" id="A0A2I0IFS3"/>
<dbReference type="EMBL" id="PGOL01003139">
    <property type="protein sequence ID" value="PKI42643.1"/>
    <property type="molecule type" value="Genomic_DNA"/>
</dbReference>
<evidence type="ECO:0000256" key="1">
    <source>
        <dbReference type="SAM" id="MobiDB-lite"/>
    </source>
</evidence>
<organism evidence="2 3">
    <name type="scientific">Punica granatum</name>
    <name type="common">Pomegranate</name>
    <dbReference type="NCBI Taxonomy" id="22663"/>
    <lineage>
        <taxon>Eukaryota</taxon>
        <taxon>Viridiplantae</taxon>
        <taxon>Streptophyta</taxon>
        <taxon>Embryophyta</taxon>
        <taxon>Tracheophyta</taxon>
        <taxon>Spermatophyta</taxon>
        <taxon>Magnoliopsida</taxon>
        <taxon>eudicotyledons</taxon>
        <taxon>Gunneridae</taxon>
        <taxon>Pentapetalae</taxon>
        <taxon>rosids</taxon>
        <taxon>malvids</taxon>
        <taxon>Myrtales</taxon>
        <taxon>Lythraceae</taxon>
        <taxon>Punica</taxon>
    </lineage>
</organism>
<sequence>MEKSTPNREFEAHNVVLVDEGFITPGAGDIAPGIGSTKKYFEFRTPNFRGHMVGNGVRGNCPDIVLVVIVDRTKLEQASYAEDRIRTRGGHEDHRPREREVARHEHNVDGAKAEELNILIEHLSD</sequence>